<dbReference type="KEGG" id="cel:CELE_C15B12.4"/>
<dbReference type="RefSeq" id="NP_509091.2">
    <property type="nucleotide sequence ID" value="NM_076690.5"/>
</dbReference>
<accession>Q18005</accession>
<dbReference type="GeneID" id="180920"/>
<dbReference type="FunCoup" id="Q18005">
    <property type="interactions" value="1"/>
</dbReference>
<evidence type="ECO:0000313" key="4">
    <source>
        <dbReference type="WormBase" id="C15B12.4"/>
    </source>
</evidence>
<feature type="signal peptide" evidence="1">
    <location>
        <begin position="1"/>
        <end position="17"/>
    </location>
</feature>
<dbReference type="PeptideAtlas" id="Q18005"/>
<dbReference type="Proteomes" id="UP000001940">
    <property type="component" value="Chromosome X"/>
</dbReference>
<name>Q18005_CAEEL</name>
<dbReference type="HOGENOM" id="CLU_499898_0_0_1"/>
<organism evidence="2 3">
    <name type="scientific">Caenorhabditis elegans</name>
    <dbReference type="NCBI Taxonomy" id="6239"/>
    <lineage>
        <taxon>Eukaryota</taxon>
        <taxon>Metazoa</taxon>
        <taxon>Ecdysozoa</taxon>
        <taxon>Nematoda</taxon>
        <taxon>Chromadorea</taxon>
        <taxon>Rhabditida</taxon>
        <taxon>Rhabditina</taxon>
        <taxon>Rhabditomorpha</taxon>
        <taxon>Rhabditoidea</taxon>
        <taxon>Rhabditidae</taxon>
        <taxon>Peloderinae</taxon>
        <taxon>Caenorhabditis</taxon>
    </lineage>
</organism>
<dbReference type="OMA" id="ASTQHFK"/>
<dbReference type="OrthoDB" id="5865666at2759"/>
<evidence type="ECO:0000313" key="3">
    <source>
        <dbReference type="Proteomes" id="UP000001940"/>
    </source>
</evidence>
<dbReference type="AGR" id="WB:WBGene00015786"/>
<dbReference type="WormBase" id="C15B12.4">
    <property type="protein sequence ID" value="CE30864"/>
    <property type="gene ID" value="WBGene00015786"/>
</dbReference>
<dbReference type="PaxDb" id="6239-C15B12.4"/>
<reference evidence="2 3" key="1">
    <citation type="journal article" date="1998" name="Science">
        <title>Genome sequence of the nematode C. elegans: a platform for investigating biology.</title>
        <authorList>
            <consortium name="The C. elegans sequencing consortium"/>
            <person name="Sulson J.E."/>
            <person name="Waterston R."/>
        </authorList>
    </citation>
    <scope>NUCLEOTIDE SEQUENCE [LARGE SCALE GENOMIC DNA]</scope>
    <source>
        <strain evidence="2 3">Bristol N2</strain>
    </source>
</reference>
<dbReference type="CTD" id="180920"/>
<evidence type="ECO:0000256" key="1">
    <source>
        <dbReference type="SAM" id="SignalP"/>
    </source>
</evidence>
<dbReference type="SMR" id="Q18005"/>
<feature type="chain" id="PRO_5004186724" evidence="1">
    <location>
        <begin position="18"/>
        <end position="545"/>
    </location>
</feature>
<protein>
    <submittedName>
        <fullName evidence="2">Autotransporter domain-containing protein</fullName>
    </submittedName>
</protein>
<keyword evidence="1" id="KW-0732">Signal</keyword>
<dbReference type="EMBL" id="BX284606">
    <property type="protein sequence ID" value="CCD64565.1"/>
    <property type="molecule type" value="Genomic_DNA"/>
</dbReference>
<gene>
    <name evidence="2 4" type="ORF">C15B12.4</name>
    <name evidence="2" type="ORF">CELE_C15B12.4</name>
</gene>
<dbReference type="AlphaFoldDB" id="Q18005"/>
<sequence>MRHLPLLILCYICFVENSLVSRIKRQTSVDSNAETDGNGDSVLTDASTQHFKSPDGVLGMNVTANGNSSGTGSANIQTSAGGNVGESNVNNVANVMSVGDSVNSYSDIFAAVEGEKMTSNVLQQGRVAGQGATLSNVNGGSSMQNSNGALKNGFSYGNAGGTGSINTEAEVQTQQALSWDQLMARLMASASASGLGSAQSNLDLGTGSDDQNITISGLVSGLNSNEGLVNTLVKGNGIINGTDQKMTGTMYGVASGKGNSTLVGASSIVSNQSSSAGEIQAFGNSNAFSDGNSSVNLMSNTNIESDSGLGVVHIDGAGQGTDNYVVASNGLKFVNSENDAAFVGSGNIRGSGSDTNSLASQSVETAVDPSGIVKIISKSNGSSISHDNQNSSLTFNNNGLVGGWRNSSFSGFSNGVGGASGNENNVTGSGFVELDGDIMNGNSSMQAFGSGNGPIAADTKAVLNLMENGVQKNRTIHGMAAADGDNTHVQSLSMIGNINGSESMNNYQRVFSSGAGSSSVSSSSSTIFKRKKRFSVLSRILKPMN</sequence>
<dbReference type="eggNOG" id="ENOG502TGDB">
    <property type="taxonomic scope" value="Eukaryota"/>
</dbReference>
<proteinExistence type="predicted"/>
<keyword evidence="3" id="KW-1185">Reference proteome</keyword>
<evidence type="ECO:0000313" key="2">
    <source>
        <dbReference type="EMBL" id="CCD64565.1"/>
    </source>
</evidence>
<dbReference type="UCSC" id="C15B12.4">
    <property type="organism name" value="c. elegans"/>
</dbReference>
<dbReference type="Bgee" id="WBGene00015786">
    <property type="expression patterns" value="Expressed in larva and 1 other cell type or tissue"/>
</dbReference>
<dbReference type="InParanoid" id="Q18005"/>